<sequence length="347" mass="39915">MKSLISLALISILAATIHSQNSTYKRGLTDHFIRFLDTNKDYYTYNFNRTQFFGGSFGGKENDSSPINKVPVVFVHGAADMLIGYGWENDGFRYDIEYFLQNGYTKAEIYGSMWGYADIPYEYNLKQDTEYVLAIRKFMEAVLDYTGAPKIDVISHSMGVTLSRAAIKGGKYLLKDIGYISLKPINKNVRTYIGIAGVNYGVLRCQQSFYYDNFFGCNKLNGFYPGNLDKNNKVVNESEFLHNLNNDKTKEGDQAYAMLSLYDNPLTQNGKYNSAFPTMDMAFIYNSSEYTHLVIRDKTSEFQLRLLNSYHPSEFQETEFMFMTNSEYIHQVKVSQEDKELESNFLQ</sequence>
<dbReference type="AlphaFoldDB" id="A0A078AT53"/>
<organism evidence="2 3">
    <name type="scientific">Stylonychia lemnae</name>
    <name type="common">Ciliate</name>
    <dbReference type="NCBI Taxonomy" id="5949"/>
    <lineage>
        <taxon>Eukaryota</taxon>
        <taxon>Sar</taxon>
        <taxon>Alveolata</taxon>
        <taxon>Ciliophora</taxon>
        <taxon>Intramacronucleata</taxon>
        <taxon>Spirotrichea</taxon>
        <taxon>Stichotrichia</taxon>
        <taxon>Sporadotrichida</taxon>
        <taxon>Oxytrichidae</taxon>
        <taxon>Stylonychinae</taxon>
        <taxon>Stylonychia</taxon>
    </lineage>
</organism>
<dbReference type="InterPro" id="IPR029058">
    <property type="entry name" value="AB_hydrolase_fold"/>
</dbReference>
<reference evidence="2 3" key="1">
    <citation type="submission" date="2014-06" db="EMBL/GenBank/DDBJ databases">
        <authorList>
            <person name="Swart Estienne"/>
        </authorList>
    </citation>
    <scope>NUCLEOTIDE SEQUENCE [LARGE SCALE GENOMIC DNA]</scope>
    <source>
        <strain evidence="2 3">130c</strain>
    </source>
</reference>
<evidence type="ECO:0000313" key="2">
    <source>
        <dbReference type="EMBL" id="CDW84053.1"/>
    </source>
</evidence>
<dbReference type="Pfam" id="PF01674">
    <property type="entry name" value="Lipase_2"/>
    <property type="match status" value="1"/>
</dbReference>
<dbReference type="GO" id="GO:0016042">
    <property type="term" value="P:lipid catabolic process"/>
    <property type="evidence" value="ECO:0007669"/>
    <property type="project" value="InterPro"/>
</dbReference>
<dbReference type="EMBL" id="CCKQ01012435">
    <property type="protein sequence ID" value="CDW84053.1"/>
    <property type="molecule type" value="Genomic_DNA"/>
</dbReference>
<protein>
    <submittedName>
        <fullName evidence="2">Lipase</fullName>
    </submittedName>
</protein>
<keyword evidence="3" id="KW-1185">Reference proteome</keyword>
<dbReference type="Gene3D" id="3.40.50.1820">
    <property type="entry name" value="alpha/beta hydrolase"/>
    <property type="match status" value="1"/>
</dbReference>
<feature type="chain" id="PRO_5001729680" evidence="1">
    <location>
        <begin position="20"/>
        <end position="347"/>
    </location>
</feature>
<gene>
    <name evidence="2" type="primary">Contig11363.g12144</name>
    <name evidence="2" type="ORF">STYLEM_13110</name>
</gene>
<dbReference type="PANTHER" id="PTHR32015:SF1">
    <property type="entry name" value="LIPASE"/>
    <property type="match status" value="1"/>
</dbReference>
<dbReference type="Proteomes" id="UP000039865">
    <property type="component" value="Unassembled WGS sequence"/>
</dbReference>
<dbReference type="InParanoid" id="A0A078AT53"/>
<dbReference type="PANTHER" id="PTHR32015">
    <property type="entry name" value="FASTING INDUCED LIPASE"/>
    <property type="match status" value="1"/>
</dbReference>
<proteinExistence type="predicted"/>
<accession>A0A078AT53</accession>
<feature type="signal peptide" evidence="1">
    <location>
        <begin position="1"/>
        <end position="19"/>
    </location>
</feature>
<evidence type="ECO:0000313" key="3">
    <source>
        <dbReference type="Proteomes" id="UP000039865"/>
    </source>
</evidence>
<dbReference type="GO" id="GO:0016298">
    <property type="term" value="F:lipase activity"/>
    <property type="evidence" value="ECO:0007669"/>
    <property type="project" value="TreeGrafter"/>
</dbReference>
<dbReference type="SUPFAM" id="SSF53474">
    <property type="entry name" value="alpha/beta-Hydrolases"/>
    <property type="match status" value="1"/>
</dbReference>
<dbReference type="InterPro" id="IPR002918">
    <property type="entry name" value="Lipase_EstA/Esterase_EstB"/>
</dbReference>
<keyword evidence="1" id="KW-0732">Signal</keyword>
<name>A0A078AT53_STYLE</name>
<evidence type="ECO:0000256" key="1">
    <source>
        <dbReference type="SAM" id="SignalP"/>
    </source>
</evidence>